<name>A0A7X0IWW5_9HYPH</name>
<sequence length="182" mass="19683">MTPIDAPTMKKMRMTARADNHLPWQADQVRSGEFAAGAAVRVVAENIATASLTLGMDAVAGPVAVIRGAQFRVDERCGRRGPDDAVIVAALSGYQGMGGQEIARSRCSIPIDYLQSRLRLLVTLSCNHPRHGRYRRQWQQSTSGDRQMYASPRSCGVRIARCCFGAVAEWIFTGGGSQGSIA</sequence>
<accession>A0A7X0IWW5</accession>
<dbReference type="EMBL" id="JACHBG010000025">
    <property type="protein sequence ID" value="MBB6488685.1"/>
    <property type="molecule type" value="Genomic_DNA"/>
</dbReference>
<gene>
    <name evidence="1" type="ORF">GGD46_006005</name>
</gene>
<protein>
    <submittedName>
        <fullName evidence="1">Uncharacterized protein</fullName>
    </submittedName>
</protein>
<reference evidence="1 2" key="1">
    <citation type="submission" date="2020-08" db="EMBL/GenBank/DDBJ databases">
        <title>Genomic Encyclopedia of Type Strains, Phase IV (KMG-V): Genome sequencing to study the core and pangenomes of soil and plant-associated prokaryotes.</title>
        <authorList>
            <person name="Whitman W."/>
        </authorList>
    </citation>
    <scope>NUCLEOTIDE SEQUENCE [LARGE SCALE GENOMIC DNA]</scope>
    <source>
        <strain evidence="1 2">SEMIA 4060</strain>
    </source>
</reference>
<dbReference type="Proteomes" id="UP000565576">
    <property type="component" value="Unassembled WGS sequence"/>
</dbReference>
<organism evidence="1 2">
    <name type="scientific">Rhizobium lusitanum</name>
    <dbReference type="NCBI Taxonomy" id="293958"/>
    <lineage>
        <taxon>Bacteria</taxon>
        <taxon>Pseudomonadati</taxon>
        <taxon>Pseudomonadota</taxon>
        <taxon>Alphaproteobacteria</taxon>
        <taxon>Hyphomicrobiales</taxon>
        <taxon>Rhizobiaceae</taxon>
        <taxon>Rhizobium/Agrobacterium group</taxon>
        <taxon>Rhizobium</taxon>
    </lineage>
</organism>
<comment type="caution">
    <text evidence="1">The sequence shown here is derived from an EMBL/GenBank/DDBJ whole genome shotgun (WGS) entry which is preliminary data.</text>
</comment>
<evidence type="ECO:0000313" key="2">
    <source>
        <dbReference type="Proteomes" id="UP000565576"/>
    </source>
</evidence>
<dbReference type="RefSeq" id="WP_184710314.1">
    <property type="nucleotide sequence ID" value="NZ_JACHBG010000025.1"/>
</dbReference>
<dbReference type="AlphaFoldDB" id="A0A7X0IWW5"/>
<proteinExistence type="predicted"/>
<evidence type="ECO:0000313" key="1">
    <source>
        <dbReference type="EMBL" id="MBB6488685.1"/>
    </source>
</evidence>